<evidence type="ECO:0000259" key="12">
    <source>
        <dbReference type="PROSITE" id="PS50262"/>
    </source>
</evidence>
<evidence type="ECO:0000313" key="14">
    <source>
        <dbReference type="Proteomes" id="UP000314986"/>
    </source>
</evidence>
<protein>
    <submittedName>
        <fullName evidence="13">G protein-coupled receptor 55a</fullName>
    </submittedName>
</protein>
<feature type="transmembrane region" description="Helical" evidence="11">
    <location>
        <begin position="223"/>
        <end position="243"/>
    </location>
</feature>
<dbReference type="Pfam" id="PF00001">
    <property type="entry name" value="7tm_1"/>
    <property type="match status" value="1"/>
</dbReference>
<dbReference type="GO" id="GO:0007200">
    <property type="term" value="P:phospholipase C-activating G protein-coupled receptor signaling pathway"/>
    <property type="evidence" value="ECO:0007669"/>
    <property type="project" value="TreeGrafter"/>
</dbReference>
<dbReference type="PRINTS" id="PR00237">
    <property type="entry name" value="GPCRRHODOPSN"/>
</dbReference>
<feature type="transmembrane region" description="Helical" evidence="11">
    <location>
        <begin position="90"/>
        <end position="111"/>
    </location>
</feature>
<proteinExistence type="inferred from homology"/>
<dbReference type="PROSITE" id="PS50262">
    <property type="entry name" value="G_PROTEIN_RECEP_F1_2"/>
    <property type="match status" value="1"/>
</dbReference>
<keyword evidence="14" id="KW-1185">Reference proteome</keyword>
<evidence type="ECO:0000256" key="5">
    <source>
        <dbReference type="ARBA" id="ARBA00023040"/>
    </source>
</evidence>
<sequence length="318" mass="36670">RTEMGNSTNTSLGVNIFQLVVCTPTFVLGLIINLVALWILCFKVMKCTEPMIYMANLIISDVFLLFSLPFKMDGLWNKDQWTLGGPFCKFVESLYFVNTYGTILLITFIAIDRYIALKQPFMARTCRSPRKAAIICIALWTFVWSASIPNYFVNMDTNNCFIHFDEFWERGVIPMTMEAIFVICTVTMTFCSIQAIRTLRKSISAVDGNANRIIPVRIIFSNWIIYILCFAPYHIAMLLYFLLKQQLISQDYLITLRSILQICQCLSNINCCLDAIYYYLAIKEFMKPKLKSTEETCSTHISQLPKCLYVLSAKLNRK</sequence>
<dbReference type="InParanoid" id="A0A4W3JMH5"/>
<dbReference type="OMA" id="LDGVCYY"/>
<comment type="similarity">
    <text evidence="10">Belongs to the G-protein coupled receptor 1 family.</text>
</comment>
<evidence type="ECO:0000256" key="6">
    <source>
        <dbReference type="ARBA" id="ARBA00023136"/>
    </source>
</evidence>
<dbReference type="Gene3D" id="1.20.1070.10">
    <property type="entry name" value="Rhodopsin 7-helix transmembrane proteins"/>
    <property type="match status" value="1"/>
</dbReference>
<dbReference type="FunCoup" id="A0A4W3JMH5">
    <property type="interactions" value="8"/>
</dbReference>
<keyword evidence="8" id="KW-0325">Glycoprotein</keyword>
<evidence type="ECO:0000256" key="1">
    <source>
        <dbReference type="ARBA" id="ARBA00004651"/>
    </source>
</evidence>
<keyword evidence="5 10" id="KW-0297">G-protein coupled receptor</keyword>
<keyword evidence="7 10" id="KW-0675">Receptor</keyword>
<evidence type="ECO:0000256" key="11">
    <source>
        <dbReference type="SAM" id="Phobius"/>
    </source>
</evidence>
<evidence type="ECO:0000256" key="3">
    <source>
        <dbReference type="ARBA" id="ARBA00022692"/>
    </source>
</evidence>
<dbReference type="InterPro" id="IPR017452">
    <property type="entry name" value="GPCR_Rhodpsn_7TM"/>
</dbReference>
<evidence type="ECO:0000256" key="2">
    <source>
        <dbReference type="ARBA" id="ARBA00022475"/>
    </source>
</evidence>
<evidence type="ECO:0000256" key="10">
    <source>
        <dbReference type="RuleBase" id="RU000688"/>
    </source>
</evidence>
<dbReference type="GO" id="GO:0004930">
    <property type="term" value="F:G protein-coupled receptor activity"/>
    <property type="evidence" value="ECO:0007669"/>
    <property type="project" value="UniProtKB-KW"/>
</dbReference>
<dbReference type="PANTHER" id="PTHR24232">
    <property type="entry name" value="G-PROTEIN COUPLED RECEPTOR"/>
    <property type="match status" value="1"/>
</dbReference>
<dbReference type="PROSITE" id="PS00237">
    <property type="entry name" value="G_PROTEIN_RECEP_F1_1"/>
    <property type="match status" value="1"/>
</dbReference>
<keyword evidence="6 11" id="KW-0472">Membrane</keyword>
<reference evidence="14" key="2">
    <citation type="journal article" date="2007" name="PLoS Biol.">
        <title>Survey sequencing and comparative analysis of the elephant shark (Callorhinchus milii) genome.</title>
        <authorList>
            <person name="Venkatesh B."/>
            <person name="Kirkness E.F."/>
            <person name="Loh Y.H."/>
            <person name="Halpern A.L."/>
            <person name="Lee A.P."/>
            <person name="Johnson J."/>
            <person name="Dandona N."/>
            <person name="Viswanathan L.D."/>
            <person name="Tay A."/>
            <person name="Venter J.C."/>
            <person name="Strausberg R.L."/>
            <person name="Brenner S."/>
        </authorList>
    </citation>
    <scope>NUCLEOTIDE SEQUENCE [LARGE SCALE GENOMIC DNA]</scope>
</reference>
<keyword evidence="3 10" id="KW-0812">Transmembrane</keyword>
<comment type="subcellular location">
    <subcellularLocation>
        <location evidence="1">Cell membrane</location>
        <topology evidence="1">Multi-pass membrane protein</topology>
    </subcellularLocation>
</comment>
<evidence type="ECO:0000256" key="8">
    <source>
        <dbReference type="ARBA" id="ARBA00023180"/>
    </source>
</evidence>
<evidence type="ECO:0000256" key="7">
    <source>
        <dbReference type="ARBA" id="ARBA00023170"/>
    </source>
</evidence>
<evidence type="ECO:0000313" key="13">
    <source>
        <dbReference type="Ensembl" id="ENSCMIP00000039243.1"/>
    </source>
</evidence>
<feature type="domain" description="G-protein coupled receptors family 1 profile" evidence="12">
    <location>
        <begin position="32"/>
        <end position="278"/>
    </location>
</feature>
<reference evidence="13" key="5">
    <citation type="submission" date="2025-09" db="UniProtKB">
        <authorList>
            <consortium name="Ensembl"/>
        </authorList>
    </citation>
    <scope>IDENTIFICATION</scope>
</reference>
<dbReference type="Ensembl" id="ENSCMIT00000039810.1">
    <property type="protein sequence ID" value="ENSCMIP00000039243.1"/>
    <property type="gene ID" value="ENSCMIG00000016445.1"/>
</dbReference>
<feature type="transmembrane region" description="Helical" evidence="11">
    <location>
        <begin position="258"/>
        <end position="280"/>
    </location>
</feature>
<keyword evidence="9 10" id="KW-0807">Transducer</keyword>
<feature type="transmembrane region" description="Helical" evidence="11">
    <location>
        <begin position="172"/>
        <end position="193"/>
    </location>
</feature>
<dbReference type="SUPFAM" id="SSF81321">
    <property type="entry name" value="Family A G protein-coupled receptor-like"/>
    <property type="match status" value="1"/>
</dbReference>
<feature type="transmembrane region" description="Helical" evidence="11">
    <location>
        <begin position="52"/>
        <end position="70"/>
    </location>
</feature>
<keyword evidence="2" id="KW-1003">Cell membrane</keyword>
<feature type="transmembrane region" description="Helical" evidence="11">
    <location>
        <begin position="132"/>
        <end position="152"/>
    </location>
</feature>
<dbReference type="Proteomes" id="UP000314986">
    <property type="component" value="Unassembled WGS sequence"/>
</dbReference>
<dbReference type="PANTHER" id="PTHR24232:SF51">
    <property type="entry name" value="G-PROTEIN COUPLED RECEPTORS FAMILY 1 PROFILE DOMAIN-CONTAINING PROTEIN"/>
    <property type="match status" value="1"/>
</dbReference>
<gene>
    <name evidence="13" type="primary">LOC103176311</name>
</gene>
<dbReference type="PRINTS" id="PR01157">
    <property type="entry name" value="P2YPURNOCPTR"/>
</dbReference>
<reference evidence="13" key="4">
    <citation type="submission" date="2025-08" db="UniProtKB">
        <authorList>
            <consortium name="Ensembl"/>
        </authorList>
    </citation>
    <scope>IDENTIFICATION</scope>
</reference>
<dbReference type="GO" id="GO:0035025">
    <property type="term" value="P:positive regulation of Rho protein signal transduction"/>
    <property type="evidence" value="ECO:0007669"/>
    <property type="project" value="TreeGrafter"/>
</dbReference>
<dbReference type="FunFam" id="1.20.1070.10:FF:000142">
    <property type="entry name" value="G protein-coupled receptor 55"/>
    <property type="match status" value="1"/>
</dbReference>
<dbReference type="InterPro" id="IPR000276">
    <property type="entry name" value="GPCR_Rhodpsn"/>
</dbReference>
<reference evidence="14" key="3">
    <citation type="journal article" date="2014" name="Nature">
        <title>Elephant shark genome provides unique insights into gnathostome evolution.</title>
        <authorList>
            <consortium name="International Elephant Shark Genome Sequencing Consortium"/>
            <person name="Venkatesh B."/>
            <person name="Lee A.P."/>
            <person name="Ravi V."/>
            <person name="Maurya A.K."/>
            <person name="Lian M.M."/>
            <person name="Swann J.B."/>
            <person name="Ohta Y."/>
            <person name="Flajnik M.F."/>
            <person name="Sutoh Y."/>
            <person name="Kasahara M."/>
            <person name="Hoon S."/>
            <person name="Gangu V."/>
            <person name="Roy S.W."/>
            <person name="Irimia M."/>
            <person name="Korzh V."/>
            <person name="Kondrychyn I."/>
            <person name="Lim Z.W."/>
            <person name="Tay B.H."/>
            <person name="Tohari S."/>
            <person name="Kong K.W."/>
            <person name="Ho S."/>
            <person name="Lorente-Galdos B."/>
            <person name="Quilez J."/>
            <person name="Marques-Bonet T."/>
            <person name="Raney B.J."/>
            <person name="Ingham P.W."/>
            <person name="Tay A."/>
            <person name="Hillier L.W."/>
            <person name="Minx P."/>
            <person name="Boehm T."/>
            <person name="Wilson R.K."/>
            <person name="Brenner S."/>
            <person name="Warren W.C."/>
        </authorList>
    </citation>
    <scope>NUCLEOTIDE SEQUENCE [LARGE SCALE GENOMIC DNA]</scope>
</reference>
<keyword evidence="4 11" id="KW-1133">Transmembrane helix</keyword>
<feature type="transmembrane region" description="Helical" evidence="11">
    <location>
        <begin position="16"/>
        <end position="40"/>
    </location>
</feature>
<dbReference type="STRING" id="7868.ENSCMIP00000039243"/>
<evidence type="ECO:0000256" key="4">
    <source>
        <dbReference type="ARBA" id="ARBA00022989"/>
    </source>
</evidence>
<dbReference type="GO" id="GO:0005886">
    <property type="term" value="C:plasma membrane"/>
    <property type="evidence" value="ECO:0007669"/>
    <property type="project" value="UniProtKB-SubCell"/>
</dbReference>
<organism evidence="13 14">
    <name type="scientific">Callorhinchus milii</name>
    <name type="common">Ghost shark</name>
    <dbReference type="NCBI Taxonomy" id="7868"/>
    <lineage>
        <taxon>Eukaryota</taxon>
        <taxon>Metazoa</taxon>
        <taxon>Chordata</taxon>
        <taxon>Craniata</taxon>
        <taxon>Vertebrata</taxon>
        <taxon>Chondrichthyes</taxon>
        <taxon>Holocephali</taxon>
        <taxon>Chimaeriformes</taxon>
        <taxon>Callorhinchidae</taxon>
        <taxon>Callorhinchus</taxon>
    </lineage>
</organism>
<accession>A0A4W3JMH5</accession>
<dbReference type="GeneTree" id="ENSGT01040000240444"/>
<dbReference type="AlphaFoldDB" id="A0A4W3JMH5"/>
<name>A0A4W3JMH5_CALMI</name>
<reference evidence="14" key="1">
    <citation type="journal article" date="2006" name="Science">
        <title>Ancient noncoding elements conserved in the human genome.</title>
        <authorList>
            <person name="Venkatesh B."/>
            <person name="Kirkness E.F."/>
            <person name="Loh Y.H."/>
            <person name="Halpern A.L."/>
            <person name="Lee A.P."/>
            <person name="Johnson J."/>
            <person name="Dandona N."/>
            <person name="Viswanathan L.D."/>
            <person name="Tay A."/>
            <person name="Venter J.C."/>
            <person name="Strausberg R.L."/>
            <person name="Brenner S."/>
        </authorList>
    </citation>
    <scope>NUCLEOTIDE SEQUENCE [LARGE SCALE GENOMIC DNA]</scope>
</reference>
<evidence type="ECO:0000256" key="9">
    <source>
        <dbReference type="ARBA" id="ARBA00023224"/>
    </source>
</evidence>